<protein>
    <recommendedName>
        <fullName evidence="7">Cytosine-specific methyltransferase</fullName>
        <ecNumber evidence="7">2.1.1.37</ecNumber>
    </recommendedName>
</protein>
<dbReference type="Pfam" id="PF00145">
    <property type="entry name" value="DNA_methylase"/>
    <property type="match status" value="1"/>
</dbReference>
<dbReference type="GO" id="GO:0009307">
    <property type="term" value="P:DNA restriction-modification system"/>
    <property type="evidence" value="ECO:0007669"/>
    <property type="project" value="UniProtKB-KW"/>
</dbReference>
<accession>A0A1I2H3K4</accession>
<keyword evidence="3 5" id="KW-0949">S-adenosyl-L-methionine</keyword>
<dbReference type="Proteomes" id="UP000183410">
    <property type="component" value="Unassembled WGS sequence"/>
</dbReference>
<dbReference type="GO" id="GO:0003677">
    <property type="term" value="F:DNA binding"/>
    <property type="evidence" value="ECO:0007669"/>
    <property type="project" value="TreeGrafter"/>
</dbReference>
<dbReference type="GO" id="GO:0003886">
    <property type="term" value="F:DNA (cytosine-5-)-methyltransferase activity"/>
    <property type="evidence" value="ECO:0007669"/>
    <property type="project" value="UniProtKB-EC"/>
</dbReference>
<comment type="catalytic activity">
    <reaction evidence="7">
        <text>a 2'-deoxycytidine in DNA + S-adenosyl-L-methionine = a 5-methyl-2'-deoxycytidine in DNA + S-adenosyl-L-homocysteine + H(+)</text>
        <dbReference type="Rhea" id="RHEA:13681"/>
        <dbReference type="Rhea" id="RHEA-COMP:11369"/>
        <dbReference type="Rhea" id="RHEA-COMP:11370"/>
        <dbReference type="ChEBI" id="CHEBI:15378"/>
        <dbReference type="ChEBI" id="CHEBI:57856"/>
        <dbReference type="ChEBI" id="CHEBI:59789"/>
        <dbReference type="ChEBI" id="CHEBI:85452"/>
        <dbReference type="ChEBI" id="CHEBI:85454"/>
        <dbReference type="EC" id="2.1.1.37"/>
    </reaction>
</comment>
<dbReference type="NCBIfam" id="TIGR00675">
    <property type="entry name" value="dcm"/>
    <property type="match status" value="1"/>
</dbReference>
<sequence length="396" mass="45533">MAEGFLQAGFKIPNACDFSAEAALTYQNRHKQLGYSDLKFYQGDIKNLAKPKKLKEFLNGNEISVVVGGPPCQGFSLTGKRDENDFRNFLFLEFLKIIKLVKPKYFVMENVEGILSYKFSEFVGLSGRVYENHFVTQIIREEAYKIGYEVRFEQLNAKNYGVPQNRPRVIFFGHRIKKYKNKKVDLVSPPEFPGKKSEVITVYEAISDLSFLTNGKESDKYNENFIVTNYQKQLRQGITPNINGQTIMAHSLKNHKAAKHQNRTERRFSLLKSGESIGELLKRLDKKQYKELKTKKYRCTKLHINDVAPTVLTLPDDIVHYEKGNSRILTVRELARLQSFDDSFEFLGKRTTGGVRRKLETPQYTQVGNAVPPLFARAIAIEIRKALIRTVNNSKK</sequence>
<evidence type="ECO:0000256" key="6">
    <source>
        <dbReference type="RuleBase" id="RU000416"/>
    </source>
</evidence>
<evidence type="ECO:0000256" key="7">
    <source>
        <dbReference type="RuleBase" id="RU000417"/>
    </source>
</evidence>
<keyword evidence="2 5" id="KW-0808">Transferase</keyword>
<dbReference type="GO" id="GO:0032259">
    <property type="term" value="P:methylation"/>
    <property type="evidence" value="ECO:0007669"/>
    <property type="project" value="UniProtKB-KW"/>
</dbReference>
<keyword evidence="1 5" id="KW-0489">Methyltransferase</keyword>
<evidence type="ECO:0000256" key="4">
    <source>
        <dbReference type="ARBA" id="ARBA00022747"/>
    </source>
</evidence>
<dbReference type="InterPro" id="IPR018117">
    <property type="entry name" value="C5_DNA_meth_AS"/>
</dbReference>
<dbReference type="EC" id="2.1.1.37" evidence="7"/>
<keyword evidence="9" id="KW-1185">Reference proteome</keyword>
<evidence type="ECO:0000256" key="5">
    <source>
        <dbReference type="PROSITE-ProRule" id="PRU01016"/>
    </source>
</evidence>
<dbReference type="PANTHER" id="PTHR10629:SF52">
    <property type="entry name" value="DNA (CYTOSINE-5)-METHYLTRANSFERASE 1"/>
    <property type="match status" value="1"/>
</dbReference>
<dbReference type="SUPFAM" id="SSF53335">
    <property type="entry name" value="S-adenosyl-L-methionine-dependent methyltransferases"/>
    <property type="match status" value="1"/>
</dbReference>
<dbReference type="EMBL" id="FONN01000019">
    <property type="protein sequence ID" value="SFF23909.1"/>
    <property type="molecule type" value="Genomic_DNA"/>
</dbReference>
<dbReference type="PRINTS" id="PR00105">
    <property type="entry name" value="C5METTRFRASE"/>
</dbReference>
<dbReference type="PANTHER" id="PTHR10629">
    <property type="entry name" value="CYTOSINE-SPECIFIC METHYLTRANSFERASE"/>
    <property type="match status" value="1"/>
</dbReference>
<proteinExistence type="inferred from homology"/>
<comment type="similarity">
    <text evidence="5 6">Belongs to the class I-like SAM-binding methyltransferase superfamily. C5-methyltransferase family.</text>
</comment>
<evidence type="ECO:0000256" key="1">
    <source>
        <dbReference type="ARBA" id="ARBA00022603"/>
    </source>
</evidence>
<dbReference type="GO" id="GO:0044027">
    <property type="term" value="P:negative regulation of gene expression via chromosomal CpG island methylation"/>
    <property type="evidence" value="ECO:0007669"/>
    <property type="project" value="TreeGrafter"/>
</dbReference>
<evidence type="ECO:0000256" key="3">
    <source>
        <dbReference type="ARBA" id="ARBA00022691"/>
    </source>
</evidence>
<organism evidence="8 9">
    <name type="scientific">Paenibacillus algorifonticola</name>
    <dbReference type="NCBI Taxonomy" id="684063"/>
    <lineage>
        <taxon>Bacteria</taxon>
        <taxon>Bacillati</taxon>
        <taxon>Bacillota</taxon>
        <taxon>Bacilli</taxon>
        <taxon>Bacillales</taxon>
        <taxon>Paenibacillaceae</taxon>
        <taxon>Paenibacillus</taxon>
    </lineage>
</organism>
<feature type="active site" evidence="5">
    <location>
        <position position="72"/>
    </location>
</feature>
<reference evidence="9" key="1">
    <citation type="submission" date="2016-10" db="EMBL/GenBank/DDBJ databases">
        <authorList>
            <person name="Varghese N."/>
            <person name="Submissions S."/>
        </authorList>
    </citation>
    <scope>NUCLEOTIDE SEQUENCE [LARGE SCALE GENOMIC DNA]</scope>
    <source>
        <strain evidence="9">CGMCC 1.10223</strain>
    </source>
</reference>
<evidence type="ECO:0000313" key="9">
    <source>
        <dbReference type="Proteomes" id="UP000183410"/>
    </source>
</evidence>
<keyword evidence="4" id="KW-0680">Restriction system</keyword>
<dbReference type="PROSITE" id="PS00094">
    <property type="entry name" value="C5_MTASE_1"/>
    <property type="match status" value="1"/>
</dbReference>
<gene>
    <name evidence="8" type="ORF">SAMN04487969_119132</name>
</gene>
<evidence type="ECO:0000256" key="2">
    <source>
        <dbReference type="ARBA" id="ARBA00022679"/>
    </source>
</evidence>
<dbReference type="Gene3D" id="3.90.120.10">
    <property type="entry name" value="DNA Methylase, subunit A, domain 2"/>
    <property type="match status" value="1"/>
</dbReference>
<dbReference type="AlphaFoldDB" id="A0A1I2H3K4"/>
<dbReference type="Gene3D" id="3.40.50.150">
    <property type="entry name" value="Vaccinia Virus protein VP39"/>
    <property type="match status" value="1"/>
</dbReference>
<dbReference type="InterPro" id="IPR050390">
    <property type="entry name" value="C5-Methyltransferase"/>
</dbReference>
<evidence type="ECO:0000313" key="8">
    <source>
        <dbReference type="EMBL" id="SFF23909.1"/>
    </source>
</evidence>
<dbReference type="InterPro" id="IPR029063">
    <property type="entry name" value="SAM-dependent_MTases_sf"/>
</dbReference>
<name>A0A1I2H3K4_9BACL</name>
<dbReference type="PROSITE" id="PS51679">
    <property type="entry name" value="SAM_MT_C5"/>
    <property type="match status" value="1"/>
</dbReference>
<dbReference type="InterPro" id="IPR001525">
    <property type="entry name" value="C5_MeTfrase"/>
</dbReference>